<accession>A0A383C7V5</accession>
<gene>
    <name evidence="1" type="ORF">METZ01_LOCUS480569</name>
</gene>
<dbReference type="EMBL" id="UINC01206199">
    <property type="protein sequence ID" value="SVE27715.1"/>
    <property type="molecule type" value="Genomic_DNA"/>
</dbReference>
<name>A0A383C7V5_9ZZZZ</name>
<dbReference type="AlphaFoldDB" id="A0A383C7V5"/>
<organism evidence="1">
    <name type="scientific">marine metagenome</name>
    <dbReference type="NCBI Taxonomy" id="408172"/>
    <lineage>
        <taxon>unclassified sequences</taxon>
        <taxon>metagenomes</taxon>
        <taxon>ecological metagenomes</taxon>
    </lineage>
</organism>
<reference evidence="1" key="1">
    <citation type="submission" date="2018-05" db="EMBL/GenBank/DDBJ databases">
        <authorList>
            <person name="Lanie J.A."/>
            <person name="Ng W.-L."/>
            <person name="Kazmierczak K.M."/>
            <person name="Andrzejewski T.M."/>
            <person name="Davidsen T.M."/>
            <person name="Wayne K.J."/>
            <person name="Tettelin H."/>
            <person name="Glass J.I."/>
            <person name="Rusch D."/>
            <person name="Podicherti R."/>
            <person name="Tsui H.-C.T."/>
            <person name="Winkler M.E."/>
        </authorList>
    </citation>
    <scope>NUCLEOTIDE SEQUENCE</scope>
</reference>
<protein>
    <submittedName>
        <fullName evidence="1">Uncharacterized protein</fullName>
    </submittedName>
</protein>
<evidence type="ECO:0000313" key="1">
    <source>
        <dbReference type="EMBL" id="SVE27715.1"/>
    </source>
</evidence>
<sequence length="61" mass="6725">MNGCLLPPKEAREKPLLSTVAQALQKCLYSAYDVHQAEQIGSFNKSAYAQKRGIVCGKEQI</sequence>
<proteinExistence type="predicted"/>